<keyword evidence="1" id="KW-0472">Membrane</keyword>
<comment type="caution">
    <text evidence="2">The sequence shown here is derived from an EMBL/GenBank/DDBJ whole genome shotgun (WGS) entry which is preliminary data.</text>
</comment>
<gene>
    <name evidence="3" type="ORF">LCGC14_1746080</name>
    <name evidence="2" type="ORF">LCGC14_1975120</name>
</gene>
<evidence type="ECO:0000313" key="3">
    <source>
        <dbReference type="EMBL" id="KKM06229.1"/>
    </source>
</evidence>
<reference evidence="2" key="1">
    <citation type="journal article" date="2015" name="Nature">
        <title>Complex archaea that bridge the gap between prokaryotes and eukaryotes.</title>
        <authorList>
            <person name="Spang A."/>
            <person name="Saw J.H."/>
            <person name="Jorgensen S.L."/>
            <person name="Zaremba-Niedzwiedzka K."/>
            <person name="Martijn J."/>
            <person name="Lind A.E."/>
            <person name="van Eijk R."/>
            <person name="Schleper C."/>
            <person name="Guy L."/>
            <person name="Ettema T.J."/>
        </authorList>
    </citation>
    <scope>NUCLEOTIDE SEQUENCE</scope>
</reference>
<name>A0A0F9FAZ9_9ZZZZ</name>
<evidence type="ECO:0000256" key="1">
    <source>
        <dbReference type="SAM" id="Phobius"/>
    </source>
</evidence>
<dbReference type="EMBL" id="LAZR01021987">
    <property type="protein sequence ID" value="KKL83398.1"/>
    <property type="molecule type" value="Genomic_DNA"/>
</dbReference>
<protein>
    <submittedName>
        <fullName evidence="2">Uncharacterized protein</fullName>
    </submittedName>
</protein>
<proteinExistence type="predicted"/>
<keyword evidence="1" id="KW-1133">Transmembrane helix</keyword>
<organism evidence="2">
    <name type="scientific">marine sediment metagenome</name>
    <dbReference type="NCBI Taxonomy" id="412755"/>
    <lineage>
        <taxon>unclassified sequences</taxon>
        <taxon>metagenomes</taxon>
        <taxon>ecological metagenomes</taxon>
    </lineage>
</organism>
<feature type="transmembrane region" description="Helical" evidence="1">
    <location>
        <begin position="6"/>
        <end position="28"/>
    </location>
</feature>
<dbReference type="AlphaFoldDB" id="A0A0F9FAZ9"/>
<sequence length="107" mass="12008">MEAQMIAIAVVSPVVSFSLAVIAGAVGWGKLRTQIDNLNKENKKLTAANGRTTYVTRTECGEDQNKIVTEIESLVKRIDDRDGKQDEKWDMVLIHMGKVQQFMEVKK</sequence>
<accession>A0A0F9FAZ9</accession>
<evidence type="ECO:0000313" key="2">
    <source>
        <dbReference type="EMBL" id="KKL83398.1"/>
    </source>
</evidence>
<keyword evidence="1" id="KW-0812">Transmembrane</keyword>
<dbReference type="EMBL" id="LAZR01016044">
    <property type="protein sequence ID" value="KKM06229.1"/>
    <property type="molecule type" value="Genomic_DNA"/>
</dbReference>